<dbReference type="PANTHER" id="PTHR48041">
    <property type="entry name" value="ABC TRANSPORTER G FAMILY MEMBER 28"/>
    <property type="match status" value="1"/>
</dbReference>
<dbReference type="GO" id="GO:0016887">
    <property type="term" value="F:ATP hydrolysis activity"/>
    <property type="evidence" value="ECO:0007669"/>
    <property type="project" value="InterPro"/>
</dbReference>
<dbReference type="AlphaFoldDB" id="A0A1I1UNV6"/>
<evidence type="ECO:0000313" key="11">
    <source>
        <dbReference type="Proteomes" id="UP000181976"/>
    </source>
</evidence>
<keyword evidence="11" id="KW-1185">Reference proteome</keyword>
<evidence type="ECO:0000256" key="7">
    <source>
        <dbReference type="ARBA" id="ARBA00023136"/>
    </source>
</evidence>
<dbReference type="GO" id="GO:0005524">
    <property type="term" value="F:ATP binding"/>
    <property type="evidence" value="ECO:0007669"/>
    <property type="project" value="UniProtKB-KW"/>
</dbReference>
<dbReference type="InterPro" id="IPR017871">
    <property type="entry name" value="ABC_transporter-like_CS"/>
</dbReference>
<evidence type="ECO:0000256" key="6">
    <source>
        <dbReference type="ARBA" id="ARBA00022989"/>
    </source>
</evidence>
<dbReference type="OrthoDB" id="9804819at2"/>
<keyword evidence="7 8" id="KW-0472">Membrane</keyword>
<dbReference type="Pfam" id="PF00005">
    <property type="entry name" value="ABC_tran"/>
    <property type="match status" value="1"/>
</dbReference>
<name>A0A1I1UNV6_9BACT</name>
<dbReference type="InterPro" id="IPR013525">
    <property type="entry name" value="ABC2_TM"/>
</dbReference>
<organism evidence="10 11">
    <name type="scientific">Thermophagus xiamenensis</name>
    <dbReference type="NCBI Taxonomy" id="385682"/>
    <lineage>
        <taxon>Bacteria</taxon>
        <taxon>Pseudomonadati</taxon>
        <taxon>Bacteroidota</taxon>
        <taxon>Bacteroidia</taxon>
        <taxon>Marinilabiliales</taxon>
        <taxon>Marinilabiliaceae</taxon>
        <taxon>Thermophagus</taxon>
    </lineage>
</organism>
<evidence type="ECO:0000256" key="4">
    <source>
        <dbReference type="ARBA" id="ARBA00022741"/>
    </source>
</evidence>
<dbReference type="GO" id="GO:0140359">
    <property type="term" value="F:ABC-type transporter activity"/>
    <property type="evidence" value="ECO:0007669"/>
    <property type="project" value="InterPro"/>
</dbReference>
<evidence type="ECO:0000256" key="8">
    <source>
        <dbReference type="SAM" id="Phobius"/>
    </source>
</evidence>
<comment type="subcellular location">
    <subcellularLocation>
        <location evidence="1">Membrane</location>
        <topology evidence="1">Multi-pass membrane protein</topology>
    </subcellularLocation>
</comment>
<sequence length="1042" mass="121002">MEQTMSEALLESLMKLFALLTDLKKESKTGRARFLVEDFLARHFNSEYVQKYLAKFEEFLNRYHAHVYSNDHELIEKQSSDNRERILNICNQINQELEQEPKIILFVQLLDFLRKEDTISDEEHYFVDILAENLKIDSQDYDNLKTFILESPELVSDKSSLLLISGDKAPSDGRIKHIYNPRQQVVVWVLRVRSTKTFIFRYSGSRNLYLNGHKVEQNRPYALAVGAVIKTSRMAPVYYGRIAEKFIHRIEKGRIIYRAVDVSYKFNNNHIGIHRFSFTGRSGQLVGILGGSGTGKSTLLNVLNGNYRLSSGKITINGYDLHHDKEMLEGVIGYVPQDDLLKEELTVFENLYFNARLCFSNQSHEEIVRRVDNALQDFDLVEARDLVVGNPLNKILSGGQRKRLNIALELIREPSVLFVDEPTSGLSSMDSEKVMSLLKRQVLKGKLVIINIHQPSSDLYKMLDKLLIIDKGGYIIYNGNPMDAIVYFKKMANYVNPEERECYVCGNVKTEQVLRIVEARMVNPYGKLIRQRKVKPEEWYRHYLENFESKFQWKVKRKIDRKEPLPENLYNIPNRRKQFWIYTLRDGLSKLKDKQYMLINILESPLLALILGFFIKYLAGTPDNPYGYVFSENVNIPAYLFMCVVVSLFVGLNVSAEEIIKDRKLLQRESFLNLSRFSFLNSKVLILFTISAIQSLMFVLIGNSILEIKGMTWSYWIILFSTACFANMLGLNISSGLNSVVAIYVLIPLILVPHLLFSGAVVSFDKLHKSITSEEYVPRIGDAMVSRWSYEALVIEQFKNNDFDAIFFEEEQAMSNASYYGSTFIPELMNYLESARWSAAHGDTTQKKYFDNRLRDALVQLSDEYPDLFPVRFINLGKVTGEERYYTMVDSLLSHARQFFNSEYQYWKKRRDKKMEALIEEKGSTEAVAAFKEKYHNEALYEMVLNKNSVDQFVYSDNKFIRKKDPGYKKPTGKWGRSHFFAPEKVFAGVTISTPVFNLIIIWLGAALLYVTLYFDLLRKIIRYFETFRLRKLHQKLQKLGT</sequence>
<keyword evidence="5" id="KW-0067">ATP-binding</keyword>
<dbReference type="PROSITE" id="PS50893">
    <property type="entry name" value="ABC_TRANSPORTER_2"/>
    <property type="match status" value="1"/>
</dbReference>
<dbReference type="eggNOG" id="COG1131">
    <property type="taxonomic scope" value="Bacteria"/>
</dbReference>
<feature type="transmembrane region" description="Helical" evidence="8">
    <location>
        <begin position="638"/>
        <end position="656"/>
    </location>
</feature>
<dbReference type="GO" id="GO:0016020">
    <property type="term" value="C:membrane"/>
    <property type="evidence" value="ECO:0007669"/>
    <property type="project" value="UniProtKB-SubCell"/>
</dbReference>
<accession>A0A1I1UNV6</accession>
<feature type="transmembrane region" description="Helical" evidence="8">
    <location>
        <begin position="996"/>
        <end position="1015"/>
    </location>
</feature>
<dbReference type="InterPro" id="IPR050352">
    <property type="entry name" value="ABCG_transporters"/>
</dbReference>
<dbReference type="InterPro" id="IPR027417">
    <property type="entry name" value="P-loop_NTPase"/>
</dbReference>
<feature type="domain" description="ABC transporter" evidence="9">
    <location>
        <begin position="257"/>
        <end position="497"/>
    </location>
</feature>
<keyword evidence="4" id="KW-0547">Nucleotide-binding</keyword>
<dbReference type="SUPFAM" id="SSF52540">
    <property type="entry name" value="P-loop containing nucleoside triphosphate hydrolases"/>
    <property type="match status" value="1"/>
</dbReference>
<dbReference type="Proteomes" id="UP000181976">
    <property type="component" value="Unassembled WGS sequence"/>
</dbReference>
<evidence type="ECO:0000313" key="10">
    <source>
        <dbReference type="EMBL" id="SFD72429.1"/>
    </source>
</evidence>
<gene>
    <name evidence="10" type="ORF">SAMN05444380_101145</name>
</gene>
<dbReference type="PANTHER" id="PTHR48041:SF139">
    <property type="entry name" value="PROTEIN SCARLET"/>
    <property type="match status" value="1"/>
</dbReference>
<dbReference type="InterPro" id="IPR003439">
    <property type="entry name" value="ABC_transporter-like_ATP-bd"/>
</dbReference>
<protein>
    <submittedName>
        <fullName evidence="10">ABC-type multidrug transport system, ATPase component</fullName>
    </submittedName>
</protein>
<dbReference type="InParanoid" id="A0A1I1UNV6"/>
<feature type="transmembrane region" description="Helical" evidence="8">
    <location>
        <begin position="740"/>
        <end position="764"/>
    </location>
</feature>
<dbReference type="Pfam" id="PF01061">
    <property type="entry name" value="ABC2_membrane"/>
    <property type="match status" value="1"/>
</dbReference>
<reference evidence="10 11" key="1">
    <citation type="submission" date="2016-10" db="EMBL/GenBank/DDBJ databases">
        <authorList>
            <person name="de Groot N.N."/>
        </authorList>
    </citation>
    <scope>NUCLEOTIDE SEQUENCE [LARGE SCALE GENOMIC DNA]</scope>
    <source>
        <strain evidence="10 11">DSM 19012</strain>
    </source>
</reference>
<evidence type="ECO:0000256" key="5">
    <source>
        <dbReference type="ARBA" id="ARBA00022840"/>
    </source>
</evidence>
<evidence type="ECO:0000259" key="9">
    <source>
        <dbReference type="PROSITE" id="PS50893"/>
    </source>
</evidence>
<feature type="transmembrane region" description="Helical" evidence="8">
    <location>
        <begin position="677"/>
        <end position="701"/>
    </location>
</feature>
<evidence type="ECO:0000256" key="1">
    <source>
        <dbReference type="ARBA" id="ARBA00004141"/>
    </source>
</evidence>
<dbReference type="RefSeq" id="WP_010526949.1">
    <property type="nucleotide sequence ID" value="NZ_AFSL01000024.1"/>
</dbReference>
<feature type="transmembrane region" description="Helical" evidence="8">
    <location>
        <begin position="598"/>
        <end position="618"/>
    </location>
</feature>
<keyword evidence="6 8" id="KW-1133">Transmembrane helix</keyword>
<dbReference type="Gene3D" id="3.40.50.300">
    <property type="entry name" value="P-loop containing nucleotide triphosphate hydrolases"/>
    <property type="match status" value="1"/>
</dbReference>
<keyword evidence="2" id="KW-0813">Transport</keyword>
<keyword evidence="3 8" id="KW-0812">Transmembrane</keyword>
<dbReference type="STRING" id="385682.SAMN05444380_101145"/>
<feature type="transmembrane region" description="Helical" evidence="8">
    <location>
        <begin position="713"/>
        <end position="733"/>
    </location>
</feature>
<dbReference type="EMBL" id="FONA01000001">
    <property type="protein sequence ID" value="SFD72429.1"/>
    <property type="molecule type" value="Genomic_DNA"/>
</dbReference>
<dbReference type="InterPro" id="IPR003593">
    <property type="entry name" value="AAA+_ATPase"/>
</dbReference>
<dbReference type="SMART" id="SM00382">
    <property type="entry name" value="AAA"/>
    <property type="match status" value="1"/>
</dbReference>
<proteinExistence type="predicted"/>
<evidence type="ECO:0000256" key="2">
    <source>
        <dbReference type="ARBA" id="ARBA00022448"/>
    </source>
</evidence>
<dbReference type="PROSITE" id="PS00211">
    <property type="entry name" value="ABC_TRANSPORTER_1"/>
    <property type="match status" value="1"/>
</dbReference>
<evidence type="ECO:0000256" key="3">
    <source>
        <dbReference type="ARBA" id="ARBA00022692"/>
    </source>
</evidence>